<dbReference type="InterPro" id="IPR045004">
    <property type="entry name" value="ECH_dom"/>
</dbReference>
<dbReference type="GO" id="GO:0003860">
    <property type="term" value="F:3-hydroxyisobutyryl-CoA hydrolase activity"/>
    <property type="evidence" value="ECO:0007669"/>
    <property type="project" value="UniProtKB-EC"/>
</dbReference>
<name>A0A2A9DSY4_9CORY</name>
<dbReference type="InterPro" id="IPR032259">
    <property type="entry name" value="HIBYL-CoA-H"/>
</dbReference>
<dbReference type="EMBL" id="PDJF01000001">
    <property type="protein sequence ID" value="PFG29082.1"/>
    <property type="molecule type" value="Genomic_DNA"/>
</dbReference>
<accession>A0A2A9DSY4</accession>
<organism evidence="5 6">
    <name type="scientific">Corynebacterium renale</name>
    <dbReference type="NCBI Taxonomy" id="1724"/>
    <lineage>
        <taxon>Bacteria</taxon>
        <taxon>Bacillati</taxon>
        <taxon>Actinomycetota</taxon>
        <taxon>Actinomycetes</taxon>
        <taxon>Mycobacteriales</taxon>
        <taxon>Corynebacteriaceae</taxon>
        <taxon>Corynebacterium</taxon>
    </lineage>
</organism>
<dbReference type="RefSeq" id="WP_048380350.1">
    <property type="nucleotide sequence ID" value="NZ_LDYE01000007.1"/>
</dbReference>
<dbReference type="PANTHER" id="PTHR43176">
    <property type="entry name" value="3-HYDROXYISOBUTYRYL-COA HYDROLASE-RELATED"/>
    <property type="match status" value="1"/>
</dbReference>
<comment type="catalytic activity">
    <reaction evidence="1">
        <text>3-hydroxy-2-methylpropanoyl-CoA + H2O = 3-hydroxy-2-methylpropanoate + CoA + H(+)</text>
        <dbReference type="Rhea" id="RHEA:20888"/>
        <dbReference type="ChEBI" id="CHEBI:11805"/>
        <dbReference type="ChEBI" id="CHEBI:15377"/>
        <dbReference type="ChEBI" id="CHEBI:15378"/>
        <dbReference type="ChEBI" id="CHEBI:57287"/>
        <dbReference type="ChEBI" id="CHEBI:57340"/>
        <dbReference type="EC" id="3.1.2.4"/>
    </reaction>
</comment>
<dbReference type="EC" id="3.1.2.4" evidence="2"/>
<sequence length="329" mass="36200">MSNHEVLTHIVGERDHIGHIVLNRPRALNSLNPTMVELIRAALNTWENDPAIEEVVITSAIPKAYCAGGDVRWVRDRVLAGEIEKAEQFFADEYSLNAYMAQYPKPITALVRGLAMGGGVGISAHLNMVVSDTTWFSMPEMDIGMVTDVGMSFLFQQKAGLPLGLYLATTAWRITASQAHELGFVQHVIPDDRFEEATQDVLHSGAAALDTWAVTPPADTELAPLRAGIEDAFSYDTWAGITAALDKYPELRAIVEEKTAHACPDSLEATVELFHRNAQVSSVREALDNEYSYVRRVLRSPNFVEGVRAVLVDKTRDAQFVDHPITAAS</sequence>
<evidence type="ECO:0000313" key="6">
    <source>
        <dbReference type="Proteomes" id="UP000221653"/>
    </source>
</evidence>
<feature type="domain" description="Enoyl-CoA hydratase/isomerase" evidence="4">
    <location>
        <begin position="17"/>
        <end position="320"/>
    </location>
</feature>
<reference evidence="5 6" key="1">
    <citation type="submission" date="2017-10" db="EMBL/GenBank/DDBJ databases">
        <title>Sequencing the genomes of 1000 actinobacteria strains.</title>
        <authorList>
            <person name="Klenk H.-P."/>
        </authorList>
    </citation>
    <scope>NUCLEOTIDE SEQUENCE [LARGE SCALE GENOMIC DNA]</scope>
    <source>
        <strain evidence="5 6">DSM 20688</strain>
    </source>
</reference>
<dbReference type="NCBIfam" id="NF004127">
    <property type="entry name" value="PRK05617.1"/>
    <property type="match status" value="1"/>
</dbReference>
<dbReference type="STRING" id="1724.GCA_001044175_01907"/>
<dbReference type="OrthoDB" id="9790967at2"/>
<protein>
    <recommendedName>
        <fullName evidence="2">3-hydroxyisobutyryl-CoA hydrolase</fullName>
        <ecNumber evidence="2">3.1.2.4</ecNumber>
    </recommendedName>
</protein>
<dbReference type="GO" id="GO:0006574">
    <property type="term" value="P:L-valine catabolic process"/>
    <property type="evidence" value="ECO:0007669"/>
    <property type="project" value="TreeGrafter"/>
</dbReference>
<evidence type="ECO:0000256" key="2">
    <source>
        <dbReference type="ARBA" id="ARBA00011915"/>
    </source>
</evidence>
<dbReference type="Pfam" id="PF16113">
    <property type="entry name" value="ECH_2"/>
    <property type="match status" value="1"/>
</dbReference>
<keyword evidence="6" id="KW-1185">Reference proteome</keyword>
<evidence type="ECO:0000313" key="5">
    <source>
        <dbReference type="EMBL" id="PFG29082.1"/>
    </source>
</evidence>
<dbReference type="SUPFAM" id="SSF52096">
    <property type="entry name" value="ClpP/crotonase"/>
    <property type="match status" value="1"/>
</dbReference>
<dbReference type="InterPro" id="IPR029045">
    <property type="entry name" value="ClpP/crotonase-like_dom_sf"/>
</dbReference>
<comment type="caution">
    <text evidence="5">The sequence shown here is derived from an EMBL/GenBank/DDBJ whole genome shotgun (WGS) entry which is preliminary data.</text>
</comment>
<evidence type="ECO:0000256" key="1">
    <source>
        <dbReference type="ARBA" id="ARBA00001709"/>
    </source>
</evidence>
<dbReference type="CDD" id="cd06558">
    <property type="entry name" value="crotonase-like"/>
    <property type="match status" value="1"/>
</dbReference>
<proteinExistence type="predicted"/>
<dbReference type="GO" id="GO:0005829">
    <property type="term" value="C:cytosol"/>
    <property type="evidence" value="ECO:0007669"/>
    <property type="project" value="TreeGrafter"/>
</dbReference>
<dbReference type="Gene3D" id="3.90.226.10">
    <property type="entry name" value="2-enoyl-CoA Hydratase, Chain A, domain 1"/>
    <property type="match status" value="1"/>
</dbReference>
<evidence type="ECO:0000256" key="3">
    <source>
        <dbReference type="ARBA" id="ARBA00022801"/>
    </source>
</evidence>
<keyword evidence="3" id="KW-0378">Hydrolase</keyword>
<dbReference type="AlphaFoldDB" id="A0A2A9DSY4"/>
<gene>
    <name evidence="5" type="ORF">ATK06_2216</name>
</gene>
<evidence type="ECO:0000259" key="4">
    <source>
        <dbReference type="Pfam" id="PF16113"/>
    </source>
</evidence>
<dbReference type="Proteomes" id="UP000221653">
    <property type="component" value="Unassembled WGS sequence"/>
</dbReference>
<dbReference type="PANTHER" id="PTHR43176:SF3">
    <property type="entry name" value="3-HYDROXYISOBUTYRYL-COA HYDROLASE, MITOCHONDRIAL"/>
    <property type="match status" value="1"/>
</dbReference>